<evidence type="ECO:0000313" key="4">
    <source>
        <dbReference type="Proteomes" id="UP000030151"/>
    </source>
</evidence>
<dbReference type="OrthoDB" id="4950153at2759"/>
<dbReference type="AlphaFoldDB" id="A0A0A1UQV5"/>
<dbReference type="InterPro" id="IPR024752">
    <property type="entry name" value="Myb/SANT-like_dom"/>
</dbReference>
<sequence length="322" mass="36386">MSWNRSITLYFLELLLKARRNNPLLSVKKTAFRELCKSLVKEMEAKFPDENWTVKKLENKHNYLRCFWRAFRDAAERPGTTYNPETKTLRMSDQNIHLIRSKYPRNGKAVTSQPLLTNEAIYYNEWLEIFSLEAPAGQDLTKADTIKVGDANVVEASRHSCVTDWLKRCAHSMDNASSPLSSVEDGDHSGDIVVQQPRKRRRTLRATSQSSTPSPTLPAVLLDGLQKGEPQQLAAFIALSKVIDGIARQGGKHNIIIQPVGAEDLEKACIDAQRLREEHGVTPVLRVLSWLLKDPRNAIIWNALVSNELKMAWIASDFGQNV</sequence>
<dbReference type="HOGENOM" id="CLU_070151_0_0_1"/>
<feature type="domain" description="Myb/SANT-like" evidence="2">
    <location>
        <begin position="2"/>
        <end position="94"/>
    </location>
</feature>
<dbReference type="GO" id="GO:0003677">
    <property type="term" value="F:DNA binding"/>
    <property type="evidence" value="ECO:0007669"/>
    <property type="project" value="UniProtKB-KW"/>
</dbReference>
<evidence type="ECO:0000259" key="2">
    <source>
        <dbReference type="Pfam" id="PF12776"/>
    </source>
</evidence>
<keyword evidence="3" id="KW-0238">DNA-binding</keyword>
<dbReference type="EMBL" id="JELW01000034">
    <property type="protein sequence ID" value="EXU97680.1"/>
    <property type="molecule type" value="Genomic_DNA"/>
</dbReference>
<dbReference type="Proteomes" id="UP000030151">
    <property type="component" value="Unassembled WGS sequence"/>
</dbReference>
<evidence type="ECO:0000256" key="1">
    <source>
        <dbReference type="SAM" id="MobiDB-lite"/>
    </source>
</evidence>
<name>A0A0A1UQV5_9HYPO</name>
<reference evidence="3 4" key="1">
    <citation type="submission" date="2014-02" db="EMBL/GenBank/DDBJ databases">
        <title>The genome sequence of the entomopathogenic fungus Metarhizium robertsii ARSEF 2575.</title>
        <authorList>
            <person name="Giuliano Garisto Donzelli B."/>
            <person name="Roe B.A."/>
            <person name="Macmil S.L."/>
            <person name="Krasnoff S.B."/>
            <person name="Gibson D.M."/>
        </authorList>
    </citation>
    <scope>NUCLEOTIDE SEQUENCE [LARGE SCALE GENOMIC DNA]</scope>
    <source>
        <strain evidence="3 4">ARSEF 2575</strain>
    </source>
</reference>
<gene>
    <name evidence="3" type="ORF">X797_009236</name>
</gene>
<comment type="caution">
    <text evidence="3">The sequence shown here is derived from an EMBL/GenBank/DDBJ whole genome shotgun (WGS) entry which is preliminary data.</text>
</comment>
<protein>
    <submittedName>
        <fullName evidence="3">Myb/SANT-like DNA-binding domain protein</fullName>
    </submittedName>
</protein>
<feature type="region of interest" description="Disordered" evidence="1">
    <location>
        <begin position="176"/>
        <end position="218"/>
    </location>
</feature>
<proteinExistence type="predicted"/>
<dbReference type="Pfam" id="PF12776">
    <property type="entry name" value="Myb_DNA-bind_3"/>
    <property type="match status" value="1"/>
</dbReference>
<feature type="compositionally biased region" description="Low complexity" evidence="1">
    <location>
        <begin position="207"/>
        <end position="218"/>
    </location>
</feature>
<evidence type="ECO:0000313" key="3">
    <source>
        <dbReference type="EMBL" id="EXU97680.1"/>
    </source>
</evidence>
<organism evidence="3 4">
    <name type="scientific">Metarhizium robertsii</name>
    <dbReference type="NCBI Taxonomy" id="568076"/>
    <lineage>
        <taxon>Eukaryota</taxon>
        <taxon>Fungi</taxon>
        <taxon>Dikarya</taxon>
        <taxon>Ascomycota</taxon>
        <taxon>Pezizomycotina</taxon>
        <taxon>Sordariomycetes</taxon>
        <taxon>Hypocreomycetidae</taxon>
        <taxon>Hypocreales</taxon>
        <taxon>Clavicipitaceae</taxon>
        <taxon>Metarhizium</taxon>
    </lineage>
</organism>
<accession>A0A0A1UQV5</accession>